<dbReference type="PANTHER" id="PTHR37319:SF1">
    <property type="entry name" value="TRANSPOSASE TN5 DIMERISATION DOMAIN-CONTAINING PROTEIN"/>
    <property type="match status" value="1"/>
</dbReference>
<dbReference type="InterPro" id="IPR047768">
    <property type="entry name" value="Tn5p-like"/>
</dbReference>
<accession>A0ABT9EET6</accession>
<gene>
    <name evidence="3" type="ORF">Q7A36_41050</name>
</gene>
<sequence>KALKTGCRVEARQVRDSERFLPLLGFLAVVSVRLLQLRAEARRDPDAPADEDPATIALLASALAVPREELVTRRGFHRGVARLGGFLARRGDGEPGWQTLWLGAQRLVLMLLGAELARRRSET</sequence>
<dbReference type="InterPro" id="IPR014737">
    <property type="entry name" value="Transposase_Tn5-like_C"/>
</dbReference>
<dbReference type="InterPro" id="IPR012337">
    <property type="entry name" value="RNaseH-like_sf"/>
</dbReference>
<dbReference type="SUPFAM" id="SSF53098">
    <property type="entry name" value="Ribonuclease H-like"/>
    <property type="match status" value="1"/>
</dbReference>
<protein>
    <submittedName>
        <fullName evidence="3">IS4 family transposase</fullName>
    </submittedName>
</protein>
<feature type="domain" description="Transposase Tn5 dimerisation" evidence="2">
    <location>
        <begin position="76"/>
        <end position="123"/>
    </location>
</feature>
<keyword evidence="1" id="KW-0472">Membrane</keyword>
<feature type="transmembrane region" description="Helical" evidence="1">
    <location>
        <begin position="20"/>
        <end position="39"/>
    </location>
</feature>
<dbReference type="PANTHER" id="PTHR37319">
    <property type="entry name" value="TRANSPOSASE"/>
    <property type="match status" value="1"/>
</dbReference>
<dbReference type="Pfam" id="PF02281">
    <property type="entry name" value="Dimer_Tnp_Tn5"/>
    <property type="match status" value="1"/>
</dbReference>
<proteinExistence type="predicted"/>
<feature type="non-terminal residue" evidence="3">
    <location>
        <position position="1"/>
    </location>
</feature>
<dbReference type="EMBL" id="JAUTWS010000516">
    <property type="protein sequence ID" value="MDO9714726.1"/>
    <property type="molecule type" value="Genomic_DNA"/>
</dbReference>
<organism evidence="3 4">
    <name type="scientific">Paracraurococcus lichenis</name>
    <dbReference type="NCBI Taxonomy" id="3064888"/>
    <lineage>
        <taxon>Bacteria</taxon>
        <taxon>Pseudomonadati</taxon>
        <taxon>Pseudomonadota</taxon>
        <taxon>Alphaproteobacteria</taxon>
        <taxon>Acetobacterales</taxon>
        <taxon>Roseomonadaceae</taxon>
        <taxon>Paracraurococcus</taxon>
    </lineage>
</organism>
<comment type="caution">
    <text evidence="3">The sequence shown here is derived from an EMBL/GenBank/DDBJ whole genome shotgun (WGS) entry which is preliminary data.</text>
</comment>
<reference evidence="3 4" key="1">
    <citation type="submission" date="2023-08" db="EMBL/GenBank/DDBJ databases">
        <title>The draft genome sequence of Paracraurococcus sp. LOR1-02.</title>
        <authorList>
            <person name="Kingkaew E."/>
            <person name="Tanasupawat S."/>
        </authorList>
    </citation>
    <scope>NUCLEOTIDE SEQUENCE [LARGE SCALE GENOMIC DNA]</scope>
    <source>
        <strain evidence="3 4">LOR1-02</strain>
    </source>
</reference>
<dbReference type="InterPro" id="IPR003201">
    <property type="entry name" value="Transposase_Tn5"/>
</dbReference>
<dbReference type="Gene3D" id="1.10.740.10">
    <property type="entry name" value="Transferase Inhibitor Protein From Tn5, Chain"/>
    <property type="match status" value="1"/>
</dbReference>
<evidence type="ECO:0000313" key="4">
    <source>
        <dbReference type="Proteomes" id="UP001243009"/>
    </source>
</evidence>
<evidence type="ECO:0000313" key="3">
    <source>
        <dbReference type="EMBL" id="MDO9714726.1"/>
    </source>
</evidence>
<keyword evidence="1" id="KW-0812">Transmembrane</keyword>
<dbReference type="RefSeq" id="WP_305109518.1">
    <property type="nucleotide sequence ID" value="NZ_JAUTWS010000516.1"/>
</dbReference>
<dbReference type="Proteomes" id="UP001243009">
    <property type="component" value="Unassembled WGS sequence"/>
</dbReference>
<evidence type="ECO:0000259" key="2">
    <source>
        <dbReference type="Pfam" id="PF02281"/>
    </source>
</evidence>
<name>A0ABT9EET6_9PROT</name>
<keyword evidence="1" id="KW-1133">Transmembrane helix</keyword>
<keyword evidence="4" id="KW-1185">Reference proteome</keyword>
<evidence type="ECO:0000256" key="1">
    <source>
        <dbReference type="SAM" id="Phobius"/>
    </source>
</evidence>